<dbReference type="PROSITE" id="PS00018">
    <property type="entry name" value="EF_HAND_1"/>
    <property type="match status" value="1"/>
</dbReference>
<sequence length="277" mass="30320">MKNKILVTAFFALLAILVLEFSFLYPKNQNNLQTSAQVPVSVTPPPWYPTRTPTSAYKTPTPPFKSISKYVYITYSCRNDSTNGTYVLTNSNRCRTAAEWLKDANSSCYQKTAGACVTGTGSTTSCVDSTLYSPQCAVKPSYITPTSYKSPTPTPGCNNYMVWFIKFPFDYNNDGVINVIDYQIWMQKNPGVNICPSKTPTPTCIPRPTCLDTPPYCAFPEGIGGYCEVAPTPTRGPCGPLYCPTPPYGCKYYGGDNCTTCGQLICSTITGPQPLNN</sequence>
<organism evidence="1 2">
    <name type="scientific">Candidatus Roizmanbacteria bacterium RIFCSPLOWO2_01_FULL_35_13</name>
    <dbReference type="NCBI Taxonomy" id="1802055"/>
    <lineage>
        <taxon>Bacteria</taxon>
        <taxon>Candidatus Roizmaniibacteriota</taxon>
    </lineage>
</organism>
<evidence type="ECO:0000313" key="1">
    <source>
        <dbReference type="EMBL" id="OGK42691.1"/>
    </source>
</evidence>
<reference evidence="1 2" key="1">
    <citation type="journal article" date="2016" name="Nat. Commun.">
        <title>Thousands of microbial genomes shed light on interconnected biogeochemical processes in an aquifer system.</title>
        <authorList>
            <person name="Anantharaman K."/>
            <person name="Brown C.T."/>
            <person name="Hug L.A."/>
            <person name="Sharon I."/>
            <person name="Castelle C.J."/>
            <person name="Probst A.J."/>
            <person name="Thomas B.C."/>
            <person name="Singh A."/>
            <person name="Wilkins M.J."/>
            <person name="Karaoz U."/>
            <person name="Brodie E.L."/>
            <person name="Williams K.H."/>
            <person name="Hubbard S.S."/>
            <person name="Banfield J.F."/>
        </authorList>
    </citation>
    <scope>NUCLEOTIDE SEQUENCE [LARGE SCALE GENOMIC DNA]</scope>
</reference>
<dbReference type="Proteomes" id="UP000179270">
    <property type="component" value="Unassembled WGS sequence"/>
</dbReference>
<comment type="caution">
    <text evidence="1">The sequence shown here is derived from an EMBL/GenBank/DDBJ whole genome shotgun (WGS) entry which is preliminary data.</text>
</comment>
<accession>A0A1F7IH56</accession>
<protein>
    <recommendedName>
        <fullName evidence="3">EF-hand domain-containing protein</fullName>
    </recommendedName>
</protein>
<dbReference type="AlphaFoldDB" id="A0A1F7IH56"/>
<dbReference type="EMBL" id="MGAF01000005">
    <property type="protein sequence ID" value="OGK42691.1"/>
    <property type="molecule type" value="Genomic_DNA"/>
</dbReference>
<proteinExistence type="predicted"/>
<dbReference type="InterPro" id="IPR018247">
    <property type="entry name" value="EF_Hand_1_Ca_BS"/>
</dbReference>
<gene>
    <name evidence="1" type="ORF">A3A74_00085</name>
</gene>
<evidence type="ECO:0000313" key="2">
    <source>
        <dbReference type="Proteomes" id="UP000179270"/>
    </source>
</evidence>
<name>A0A1F7IH56_9BACT</name>
<evidence type="ECO:0008006" key="3">
    <source>
        <dbReference type="Google" id="ProtNLM"/>
    </source>
</evidence>